<dbReference type="RefSeq" id="WP_048514618.1">
    <property type="nucleotide sequence ID" value="NZ_FUXD01000002.1"/>
</dbReference>
<dbReference type="AlphaFoldDB" id="A0A0J6WUE6"/>
<evidence type="ECO:0000256" key="8">
    <source>
        <dbReference type="ARBA" id="ARBA00051542"/>
    </source>
</evidence>
<name>A0A0J6WUE6_9FIRM</name>
<comment type="function">
    <text evidence="9 10">Catalyzes the 2-thiolation of uridine at the wobble position (U34) of tRNA, leading to the formation of s(2)U34.</text>
</comment>
<dbReference type="InterPro" id="IPR004506">
    <property type="entry name" value="MnmA-like"/>
</dbReference>
<evidence type="ECO:0000256" key="2">
    <source>
        <dbReference type="ARBA" id="ARBA00022679"/>
    </source>
</evidence>
<feature type="binding site" evidence="10">
    <location>
        <position position="129"/>
    </location>
    <ligand>
        <name>ATP</name>
        <dbReference type="ChEBI" id="CHEBI:30616"/>
    </ligand>
</feature>
<dbReference type="Gene3D" id="3.40.50.620">
    <property type="entry name" value="HUPs"/>
    <property type="match status" value="1"/>
</dbReference>
<evidence type="ECO:0000256" key="1">
    <source>
        <dbReference type="ARBA" id="ARBA00022555"/>
    </source>
</evidence>
<feature type="site" description="Interaction with tRNA" evidence="10">
    <location>
        <position position="342"/>
    </location>
</feature>
<dbReference type="InterPro" id="IPR046885">
    <property type="entry name" value="MnmA-like_C"/>
</dbReference>
<gene>
    <name evidence="10" type="primary">mnmA</name>
    <name evidence="13" type="ORF">AB840_09565</name>
</gene>
<evidence type="ECO:0000313" key="13">
    <source>
        <dbReference type="EMBL" id="KMO86154.1"/>
    </source>
</evidence>
<dbReference type="HAMAP" id="MF_00144">
    <property type="entry name" value="tRNA_thiouridyl_MnmA"/>
    <property type="match status" value="1"/>
</dbReference>
<keyword evidence="2 10" id="KW-0808">Transferase</keyword>
<feature type="binding site" evidence="10">
    <location>
        <begin position="8"/>
        <end position="15"/>
    </location>
    <ligand>
        <name>ATP</name>
        <dbReference type="ChEBI" id="CHEBI:30616"/>
    </ligand>
</feature>
<dbReference type="InterPro" id="IPR023382">
    <property type="entry name" value="MnmA-like_central_sf"/>
</dbReference>
<evidence type="ECO:0000256" key="3">
    <source>
        <dbReference type="ARBA" id="ARBA00022694"/>
    </source>
</evidence>
<dbReference type="PATRIC" id="fig|1122219.3.peg.1731"/>
<dbReference type="FunFam" id="2.30.30.280:FF:000001">
    <property type="entry name" value="tRNA-specific 2-thiouridylase MnmA"/>
    <property type="match status" value="1"/>
</dbReference>
<feature type="region of interest" description="Interaction with tRNA" evidence="10">
    <location>
        <begin position="309"/>
        <end position="310"/>
    </location>
</feature>
<dbReference type="EC" id="2.8.1.13" evidence="10"/>
<comment type="subcellular location">
    <subcellularLocation>
        <location evidence="10">Cytoplasm</location>
    </subcellularLocation>
</comment>
<evidence type="ECO:0000259" key="12">
    <source>
        <dbReference type="Pfam" id="PF20259"/>
    </source>
</evidence>
<accession>A0A0J6WUE6</accession>
<comment type="caution">
    <text evidence="10">Lacks conserved residue(s) required for the propagation of feature annotation.</text>
</comment>
<dbReference type="GO" id="GO:0005524">
    <property type="term" value="F:ATP binding"/>
    <property type="evidence" value="ECO:0007669"/>
    <property type="project" value="UniProtKB-KW"/>
</dbReference>
<dbReference type="InterPro" id="IPR014729">
    <property type="entry name" value="Rossmann-like_a/b/a_fold"/>
</dbReference>
<keyword evidence="1 10" id="KW-0820">tRNA-binding</keyword>
<feature type="active site" description="Nucleophile" evidence="10">
    <location>
        <position position="105"/>
    </location>
</feature>
<dbReference type="InParanoid" id="A0A0J6WUE6"/>
<feature type="site" description="Interaction with tRNA" evidence="10">
    <location>
        <position position="130"/>
    </location>
</feature>
<dbReference type="CDD" id="cd01998">
    <property type="entry name" value="MnmA_TRMU-like"/>
    <property type="match status" value="1"/>
</dbReference>
<evidence type="ECO:0000256" key="10">
    <source>
        <dbReference type="HAMAP-Rule" id="MF_00144"/>
    </source>
</evidence>
<feature type="domain" description="tRNA-specific 2-thiouridylase MnmA-like C-terminal" evidence="11">
    <location>
        <begin position="286"/>
        <end position="361"/>
    </location>
</feature>
<dbReference type="STRING" id="39029.BSR42_10900"/>
<dbReference type="PANTHER" id="PTHR11933:SF5">
    <property type="entry name" value="MITOCHONDRIAL TRNA-SPECIFIC 2-THIOURIDYLASE 1"/>
    <property type="match status" value="1"/>
</dbReference>
<comment type="catalytic activity">
    <reaction evidence="8 10">
        <text>S-sulfanyl-L-cysteinyl-[protein] + uridine(34) in tRNA + AH2 + ATP = 2-thiouridine(34) in tRNA + L-cysteinyl-[protein] + A + AMP + diphosphate + H(+)</text>
        <dbReference type="Rhea" id="RHEA:47032"/>
        <dbReference type="Rhea" id="RHEA-COMP:10131"/>
        <dbReference type="Rhea" id="RHEA-COMP:11726"/>
        <dbReference type="Rhea" id="RHEA-COMP:11727"/>
        <dbReference type="Rhea" id="RHEA-COMP:11728"/>
        <dbReference type="ChEBI" id="CHEBI:13193"/>
        <dbReference type="ChEBI" id="CHEBI:15378"/>
        <dbReference type="ChEBI" id="CHEBI:17499"/>
        <dbReference type="ChEBI" id="CHEBI:29950"/>
        <dbReference type="ChEBI" id="CHEBI:30616"/>
        <dbReference type="ChEBI" id="CHEBI:33019"/>
        <dbReference type="ChEBI" id="CHEBI:61963"/>
        <dbReference type="ChEBI" id="CHEBI:65315"/>
        <dbReference type="ChEBI" id="CHEBI:87170"/>
        <dbReference type="ChEBI" id="CHEBI:456215"/>
        <dbReference type="EC" id="2.8.1.13"/>
    </reaction>
</comment>
<dbReference type="InterPro" id="IPR046884">
    <property type="entry name" value="MnmA-like_central"/>
</dbReference>
<keyword evidence="6 10" id="KW-0694">RNA-binding</keyword>
<dbReference type="EMBL" id="LEKT01000031">
    <property type="protein sequence ID" value="KMO86154.1"/>
    <property type="molecule type" value="Genomic_DNA"/>
</dbReference>
<comment type="similarity">
    <text evidence="10">Belongs to the MnmA/TRMU family.</text>
</comment>
<dbReference type="SUPFAM" id="SSF52402">
    <property type="entry name" value="Adenine nucleotide alpha hydrolases-like"/>
    <property type="match status" value="1"/>
</dbReference>
<keyword evidence="4 10" id="KW-0547">Nucleotide-binding</keyword>
<keyword evidence="5 10" id="KW-0067">ATP-binding</keyword>
<feature type="active site" description="Cysteine persulfide intermediate" evidence="10">
    <location>
        <position position="203"/>
    </location>
</feature>
<keyword evidence="3 10" id="KW-0819">tRNA processing</keyword>
<evidence type="ECO:0000313" key="14">
    <source>
        <dbReference type="Proteomes" id="UP000036503"/>
    </source>
</evidence>
<dbReference type="NCBIfam" id="NF001138">
    <property type="entry name" value="PRK00143.1"/>
    <property type="match status" value="1"/>
</dbReference>
<comment type="caution">
    <text evidence="13">The sequence shown here is derived from an EMBL/GenBank/DDBJ whole genome shotgun (WGS) entry which is preliminary data.</text>
</comment>
<evidence type="ECO:0000256" key="7">
    <source>
        <dbReference type="ARBA" id="ARBA00023157"/>
    </source>
</evidence>
<dbReference type="GO" id="GO:0005737">
    <property type="term" value="C:cytoplasm"/>
    <property type="evidence" value="ECO:0007669"/>
    <property type="project" value="UniProtKB-SubCell"/>
</dbReference>
<evidence type="ECO:0000256" key="9">
    <source>
        <dbReference type="ARBA" id="ARBA00056575"/>
    </source>
</evidence>
<sequence>MSKRVAVAMSGGVDSSVTAGLLKEKGYDVIGITLRLWEEDTLCEPINNIHACCSLSAVDDAKAVASILEIPHYTLDFREIFYHEVIQYFIKAYAEGQTPNPCIACNKFIKFGLLWDKASQFGADYLATGHYARISYDSEREIFSLLRGTDRRKDQSYVLYQLTQDMLSHVLFPMADLKKKYTRELARNWGLPVFNKPESQDICFIPDNDYKHFLRKNVPDYFKPGDFVDQNGHVVGRHKGIPCYTIGQRRGLDLGGPGGPYYVTAIDTVNNIILVGPERNLFSTMVRAVDASWVETIPQHPFQAMGKIRYAAKEALCMVYPDGDTAVHVEFAKPQRAVTAGQALVLYNPEDGERVLGGGVIV</sequence>
<protein>
    <recommendedName>
        <fullName evidence="10">tRNA-specific 2-thiouridylase MnmA</fullName>
        <ecNumber evidence="10">2.8.1.13</ecNumber>
    </recommendedName>
</protein>
<feature type="binding site" evidence="10">
    <location>
        <position position="34"/>
    </location>
    <ligand>
        <name>ATP</name>
        <dbReference type="ChEBI" id="CHEBI:30616"/>
    </ligand>
</feature>
<dbReference type="GO" id="GO:0000049">
    <property type="term" value="F:tRNA binding"/>
    <property type="evidence" value="ECO:0007669"/>
    <property type="project" value="UniProtKB-KW"/>
</dbReference>
<evidence type="ECO:0000256" key="5">
    <source>
        <dbReference type="ARBA" id="ARBA00022840"/>
    </source>
</evidence>
<keyword evidence="7" id="KW-1015">Disulfide bond</keyword>
<dbReference type="Pfam" id="PF20259">
    <property type="entry name" value="tRNA_Me_trans_M"/>
    <property type="match status" value="1"/>
</dbReference>
<keyword evidence="14" id="KW-1185">Reference proteome</keyword>
<evidence type="ECO:0000256" key="4">
    <source>
        <dbReference type="ARBA" id="ARBA00022741"/>
    </source>
</evidence>
<evidence type="ECO:0000259" key="11">
    <source>
        <dbReference type="Pfam" id="PF20258"/>
    </source>
</evidence>
<proteinExistence type="inferred from homology"/>
<dbReference type="PANTHER" id="PTHR11933">
    <property type="entry name" value="TRNA 5-METHYLAMINOMETHYL-2-THIOURIDYLATE -METHYLTRANSFERASE"/>
    <property type="match status" value="1"/>
</dbReference>
<keyword evidence="10" id="KW-0963">Cytoplasm</keyword>
<evidence type="ECO:0000256" key="6">
    <source>
        <dbReference type="ARBA" id="ARBA00022884"/>
    </source>
</evidence>
<dbReference type="GO" id="GO:0103016">
    <property type="term" value="F:tRNA-uridine 2-sulfurtransferase activity"/>
    <property type="evidence" value="ECO:0007669"/>
    <property type="project" value="UniProtKB-EC"/>
</dbReference>
<organism evidence="13 14">
    <name type="scientific">Megasphaera cerevisiae DSM 20462</name>
    <dbReference type="NCBI Taxonomy" id="1122219"/>
    <lineage>
        <taxon>Bacteria</taxon>
        <taxon>Bacillati</taxon>
        <taxon>Bacillota</taxon>
        <taxon>Negativicutes</taxon>
        <taxon>Veillonellales</taxon>
        <taxon>Veillonellaceae</taxon>
        <taxon>Megasphaera</taxon>
    </lineage>
</organism>
<dbReference type="FunCoup" id="A0A0J6WUE6">
    <property type="interactions" value="450"/>
</dbReference>
<dbReference type="Pfam" id="PF03054">
    <property type="entry name" value="tRNA_Me_trans"/>
    <property type="match status" value="1"/>
</dbReference>
<dbReference type="OrthoDB" id="9800696at2"/>
<dbReference type="Pfam" id="PF20258">
    <property type="entry name" value="tRNA_Me_trans_C"/>
    <property type="match status" value="1"/>
</dbReference>
<reference evidence="13 14" key="1">
    <citation type="submission" date="2015-06" db="EMBL/GenBank/DDBJ databases">
        <title>Draft genome sequence of beer spoilage bacterium Megasphaera cerevisiae type strain 20462.</title>
        <authorList>
            <person name="Kutumbaka K."/>
            <person name="Pasmowitz J."/>
            <person name="Mategko J."/>
            <person name="Reyes D."/>
            <person name="Friedrich A."/>
            <person name="Han S."/>
            <person name="Martens-Habbena W."/>
            <person name="Neal-McKinney J."/>
            <person name="Janagama H.K."/>
            <person name="Nadala C."/>
            <person name="Samadpour M."/>
        </authorList>
    </citation>
    <scope>NUCLEOTIDE SEQUENCE [LARGE SCALE GENOMIC DNA]</scope>
    <source>
        <strain evidence="13 14">DSM 20462</strain>
    </source>
</reference>
<feature type="domain" description="tRNA-specific 2-thiouridylase MnmA-like central" evidence="12">
    <location>
        <begin position="211"/>
        <end position="276"/>
    </location>
</feature>
<dbReference type="Proteomes" id="UP000036503">
    <property type="component" value="Unassembled WGS sequence"/>
</dbReference>
<dbReference type="Gene3D" id="2.30.30.280">
    <property type="entry name" value="Adenine nucleotide alpha hydrolases-like domains"/>
    <property type="match status" value="1"/>
</dbReference>
<dbReference type="GO" id="GO:0002143">
    <property type="term" value="P:tRNA wobble position uridine thiolation"/>
    <property type="evidence" value="ECO:0007669"/>
    <property type="project" value="TreeGrafter"/>
</dbReference>
<dbReference type="Gene3D" id="2.40.30.10">
    <property type="entry name" value="Translation factors"/>
    <property type="match status" value="1"/>
</dbReference>
<dbReference type="NCBIfam" id="TIGR00420">
    <property type="entry name" value="trmU"/>
    <property type="match status" value="1"/>
</dbReference>
<dbReference type="FunFam" id="3.40.50.620:FF:000115">
    <property type="entry name" value="tRNA-specific 2-thiouridylase MnmA"/>
    <property type="match status" value="1"/>
</dbReference>
<feature type="region of interest" description="Interaction with tRNA" evidence="10">
    <location>
        <begin position="153"/>
        <end position="155"/>
    </location>
</feature>